<dbReference type="AlphaFoldDB" id="A0A7V7PMH9"/>
<dbReference type="InterPro" id="IPR018511">
    <property type="entry name" value="Hemolysin-typ_Ca-bd_CS"/>
</dbReference>
<comment type="subcellular location">
    <subcellularLocation>
        <location evidence="1">Secreted</location>
    </subcellularLocation>
</comment>
<dbReference type="EMBL" id="VZDO01000014">
    <property type="protein sequence ID" value="KAB0678044.1"/>
    <property type="molecule type" value="Genomic_DNA"/>
</dbReference>
<dbReference type="Pfam" id="PF00353">
    <property type="entry name" value="HemolysinCabind"/>
    <property type="match status" value="3"/>
</dbReference>
<evidence type="ECO:0000256" key="2">
    <source>
        <dbReference type="ARBA" id="ARBA00022525"/>
    </source>
</evidence>
<proteinExistence type="predicted"/>
<evidence type="ECO:0000313" key="4">
    <source>
        <dbReference type="Proteomes" id="UP000432089"/>
    </source>
</evidence>
<dbReference type="PROSITE" id="PS00330">
    <property type="entry name" value="HEMOLYSIN_CALCIUM"/>
    <property type="match status" value="2"/>
</dbReference>
<dbReference type="Proteomes" id="UP000432089">
    <property type="component" value="Unassembled WGS sequence"/>
</dbReference>
<dbReference type="InterPro" id="IPR050557">
    <property type="entry name" value="RTX_toxin/Mannuronan_C5-epim"/>
</dbReference>
<evidence type="ECO:0000313" key="3">
    <source>
        <dbReference type="EMBL" id="KAB0678044.1"/>
    </source>
</evidence>
<keyword evidence="4" id="KW-1185">Reference proteome</keyword>
<protein>
    <submittedName>
        <fullName evidence="3">Calcium-binding protein</fullName>
    </submittedName>
</protein>
<dbReference type="Gene3D" id="2.150.10.10">
    <property type="entry name" value="Serralysin-like metalloprotease, C-terminal"/>
    <property type="match status" value="4"/>
</dbReference>
<dbReference type="SUPFAM" id="SSF51120">
    <property type="entry name" value="beta-Roll"/>
    <property type="match status" value="2"/>
</dbReference>
<dbReference type="PANTHER" id="PTHR38340">
    <property type="entry name" value="S-LAYER PROTEIN"/>
    <property type="match status" value="1"/>
</dbReference>
<dbReference type="InterPro" id="IPR011049">
    <property type="entry name" value="Serralysin-like_metalloprot_C"/>
</dbReference>
<accession>A0A7V7PMH9</accession>
<dbReference type="PRINTS" id="PR00313">
    <property type="entry name" value="CABNDNGRPT"/>
</dbReference>
<dbReference type="InterPro" id="IPR001343">
    <property type="entry name" value="Hemolysn_Ca-bd"/>
</dbReference>
<evidence type="ECO:0000256" key="1">
    <source>
        <dbReference type="ARBA" id="ARBA00004613"/>
    </source>
</evidence>
<gene>
    <name evidence="3" type="ORF">F6X38_16595</name>
</gene>
<keyword evidence="2" id="KW-0964">Secreted</keyword>
<dbReference type="GO" id="GO:0005576">
    <property type="term" value="C:extracellular region"/>
    <property type="evidence" value="ECO:0007669"/>
    <property type="project" value="UniProtKB-SubCell"/>
</dbReference>
<organism evidence="3 4">
    <name type="scientific">Plantimonas leprariae</name>
    <dbReference type="NCBI Taxonomy" id="2615207"/>
    <lineage>
        <taxon>Bacteria</taxon>
        <taxon>Pseudomonadati</taxon>
        <taxon>Pseudomonadota</taxon>
        <taxon>Alphaproteobacteria</taxon>
        <taxon>Hyphomicrobiales</taxon>
        <taxon>Aurantimonadaceae</taxon>
        <taxon>Plantimonas</taxon>
    </lineage>
</organism>
<dbReference type="PANTHER" id="PTHR38340:SF1">
    <property type="entry name" value="S-LAYER PROTEIN"/>
    <property type="match status" value="1"/>
</dbReference>
<reference evidence="3 4" key="1">
    <citation type="submission" date="2019-09" db="EMBL/GenBank/DDBJ databases">
        <title>YIM 132180 draft genome.</title>
        <authorList>
            <person name="Zhang K."/>
        </authorList>
    </citation>
    <scope>NUCLEOTIDE SEQUENCE [LARGE SCALE GENOMIC DNA]</scope>
    <source>
        <strain evidence="3 4">YIM 132180</strain>
    </source>
</reference>
<name>A0A7V7PMH9_9HYPH</name>
<sequence length="474" mass="49015">MRRSLSAKGEHDMVTLTVASNYSFDTDDVDFNDLYWADRYTSSPTVFRATYDDGSFSELRGTGFTYDQYGTPVGGTISSYLIGETNGAPLVTVTGFNVSVQALVQVAETYSTDDDYSLLEAVFSGSDQLTGGNNDDYLHGFAGNDVLRGNGGDDVLHAGSGNDIVYGNTGADYLFGEEGNDILFGGTDGNYLDGGAGNDTASYADLDGLVVANLSNNWANAGLAAGDEFTSIENLTGNRFNDTLTGDSFANVLDGGRGVDRLIGGGGNDTYLVDDIRDVVIEAVGGGGDTVITTVSYGLGSGQEIEALQAAGSADLKLNGNEGRNWIYGNAGNNFLVGRDGNDTLIGGAGNDRLFGGKGVDVLDGGAGKDIFVFAETPGAANADRIKSFVATDDTIWLSKAVFAAAGPLGALAADAFYASLSGVAHDASDHILYSSRTGDLSYDADGNGAGAAVVFAHLDPGLRLTNNDFAVIA</sequence>
<dbReference type="GO" id="GO:0005509">
    <property type="term" value="F:calcium ion binding"/>
    <property type="evidence" value="ECO:0007669"/>
    <property type="project" value="InterPro"/>
</dbReference>
<comment type="caution">
    <text evidence="3">The sequence shown here is derived from an EMBL/GenBank/DDBJ whole genome shotgun (WGS) entry which is preliminary data.</text>
</comment>